<proteinExistence type="predicted"/>
<protein>
    <submittedName>
        <fullName evidence="7">Energy-coupling factor transporter transmembrane component T family protein</fullName>
    </submittedName>
</protein>
<evidence type="ECO:0000256" key="2">
    <source>
        <dbReference type="ARBA" id="ARBA00022475"/>
    </source>
</evidence>
<dbReference type="PANTHER" id="PTHR34857:SF2">
    <property type="entry name" value="SLL0384 PROTEIN"/>
    <property type="match status" value="1"/>
</dbReference>
<evidence type="ECO:0000256" key="6">
    <source>
        <dbReference type="SAM" id="Phobius"/>
    </source>
</evidence>
<dbReference type="Proteomes" id="UP001597119">
    <property type="component" value="Unassembled WGS sequence"/>
</dbReference>
<evidence type="ECO:0000313" key="8">
    <source>
        <dbReference type="Proteomes" id="UP001597119"/>
    </source>
</evidence>
<dbReference type="EMBL" id="JBHUDJ010000002">
    <property type="protein sequence ID" value="MFD1586435.1"/>
    <property type="molecule type" value="Genomic_DNA"/>
</dbReference>
<feature type="transmembrane region" description="Helical" evidence="6">
    <location>
        <begin position="67"/>
        <end position="87"/>
    </location>
</feature>
<keyword evidence="5 6" id="KW-0472">Membrane</keyword>
<comment type="caution">
    <text evidence="7">The sequence shown here is derived from an EMBL/GenBank/DDBJ whole genome shotgun (WGS) entry which is preliminary data.</text>
</comment>
<feature type="transmembrane region" description="Helical" evidence="6">
    <location>
        <begin position="94"/>
        <end position="114"/>
    </location>
</feature>
<dbReference type="PANTHER" id="PTHR34857">
    <property type="entry name" value="SLL0384 PROTEIN"/>
    <property type="match status" value="1"/>
</dbReference>
<accession>A0ABD6CA83</accession>
<keyword evidence="8" id="KW-1185">Reference proteome</keyword>
<dbReference type="RefSeq" id="WP_247379730.1">
    <property type="nucleotide sequence ID" value="NZ_JALLGV010000007.1"/>
</dbReference>
<sequence>MLRYEPGSSVGHALDPRTKLAIQAGFAVAAFAHTTPRGLAVLTVVALAIVGAARLSPLSTLSDVRVALPILLVAPLLEGLTLGSPWFSIAEARFPALASYRVLLILFVSAAYVHTTPTRESRAAVQWLVPGKPGQFLGMGVAFVFRFLPVLIDDLVRAREALHARLGTERPLTDRMQLVATAGLRRAFARSDAFSLALQARCFAWNPTLPRLTLGRRDAPGLVLALGLAVSALL</sequence>
<feature type="transmembrane region" description="Helical" evidence="6">
    <location>
        <begin position="38"/>
        <end position="55"/>
    </location>
</feature>
<gene>
    <name evidence="7" type="ORF">ACFR9U_05540</name>
</gene>
<keyword evidence="4 6" id="KW-1133">Transmembrane helix</keyword>
<evidence type="ECO:0000313" key="7">
    <source>
        <dbReference type="EMBL" id="MFD1586435.1"/>
    </source>
</evidence>
<evidence type="ECO:0000256" key="1">
    <source>
        <dbReference type="ARBA" id="ARBA00004141"/>
    </source>
</evidence>
<keyword evidence="3 6" id="KW-0812">Transmembrane</keyword>
<evidence type="ECO:0000256" key="4">
    <source>
        <dbReference type="ARBA" id="ARBA00022989"/>
    </source>
</evidence>
<keyword evidence="2" id="KW-1003">Cell membrane</keyword>
<dbReference type="InterPro" id="IPR003339">
    <property type="entry name" value="ABC/ECF_trnsptr_transmembrane"/>
</dbReference>
<organism evidence="7 8">
    <name type="scientific">Halorientalis brevis</name>
    <dbReference type="NCBI Taxonomy" id="1126241"/>
    <lineage>
        <taxon>Archaea</taxon>
        <taxon>Methanobacteriati</taxon>
        <taxon>Methanobacteriota</taxon>
        <taxon>Stenosarchaea group</taxon>
        <taxon>Halobacteria</taxon>
        <taxon>Halobacteriales</taxon>
        <taxon>Haloarculaceae</taxon>
        <taxon>Halorientalis</taxon>
    </lineage>
</organism>
<dbReference type="Pfam" id="PF02361">
    <property type="entry name" value="CbiQ"/>
    <property type="match status" value="1"/>
</dbReference>
<dbReference type="InterPro" id="IPR051611">
    <property type="entry name" value="ECF_transporter_component"/>
</dbReference>
<name>A0ABD6CA83_9EURY</name>
<dbReference type="CDD" id="cd16914">
    <property type="entry name" value="EcfT"/>
    <property type="match status" value="1"/>
</dbReference>
<evidence type="ECO:0000256" key="5">
    <source>
        <dbReference type="ARBA" id="ARBA00023136"/>
    </source>
</evidence>
<evidence type="ECO:0000256" key="3">
    <source>
        <dbReference type="ARBA" id="ARBA00022692"/>
    </source>
</evidence>
<comment type="subcellular location">
    <subcellularLocation>
        <location evidence="1">Membrane</location>
        <topology evidence="1">Multi-pass membrane protein</topology>
    </subcellularLocation>
</comment>
<dbReference type="AlphaFoldDB" id="A0ABD6CA83"/>
<reference evidence="7 8" key="1">
    <citation type="journal article" date="2019" name="Int. J. Syst. Evol. Microbiol.">
        <title>The Global Catalogue of Microorganisms (GCM) 10K type strain sequencing project: providing services to taxonomists for standard genome sequencing and annotation.</title>
        <authorList>
            <consortium name="The Broad Institute Genomics Platform"/>
            <consortium name="The Broad Institute Genome Sequencing Center for Infectious Disease"/>
            <person name="Wu L."/>
            <person name="Ma J."/>
        </authorList>
    </citation>
    <scope>NUCLEOTIDE SEQUENCE [LARGE SCALE GENOMIC DNA]</scope>
    <source>
        <strain evidence="7 8">CGMCC 1.12125</strain>
    </source>
</reference>
<dbReference type="GO" id="GO:0005886">
    <property type="term" value="C:plasma membrane"/>
    <property type="evidence" value="ECO:0007669"/>
    <property type="project" value="UniProtKB-ARBA"/>
</dbReference>